<dbReference type="Pfam" id="PF02195">
    <property type="entry name" value="ParB_N"/>
    <property type="match status" value="1"/>
</dbReference>
<comment type="subcellular location">
    <subcellularLocation>
        <location evidence="1 8">Cytoplasm</location>
        <location evidence="1 8">Nucleoid</location>
    </subcellularLocation>
</comment>
<feature type="region of interest" description="Disordered" evidence="9">
    <location>
        <begin position="1"/>
        <end position="22"/>
    </location>
</feature>
<dbReference type="PANTHER" id="PTHR33375">
    <property type="entry name" value="CHROMOSOME-PARTITIONING PROTEIN PARB-RELATED"/>
    <property type="match status" value="1"/>
</dbReference>
<dbReference type="InterPro" id="IPR003115">
    <property type="entry name" value="ParB_N"/>
</dbReference>
<dbReference type="NCBIfam" id="TIGR04285">
    <property type="entry name" value="nucleoid_noc"/>
    <property type="match status" value="1"/>
</dbReference>
<dbReference type="Pfam" id="PF17762">
    <property type="entry name" value="HTH_ParB"/>
    <property type="match status" value="1"/>
</dbReference>
<evidence type="ECO:0000313" key="11">
    <source>
        <dbReference type="EMBL" id="MBC2250486.1"/>
    </source>
</evidence>
<evidence type="ECO:0000256" key="7">
    <source>
        <dbReference type="ARBA" id="ARBA00023306"/>
    </source>
</evidence>
<keyword evidence="7 8" id="KW-0131">Cell cycle</keyword>
<evidence type="ECO:0000256" key="3">
    <source>
        <dbReference type="ARBA" id="ARBA00022490"/>
    </source>
</evidence>
<comment type="caution">
    <text evidence="11">The sequence shown here is derived from an EMBL/GenBank/DDBJ whole genome shotgun (WGS) entry which is preliminary data.</text>
</comment>
<keyword evidence="6 8" id="KW-0717">Septation</keyword>
<evidence type="ECO:0000256" key="9">
    <source>
        <dbReference type="SAM" id="MobiDB-lite"/>
    </source>
</evidence>
<feature type="compositionally biased region" description="Basic and acidic residues" evidence="9">
    <location>
        <begin position="8"/>
        <end position="22"/>
    </location>
</feature>
<name>A0A7X0ZDW6_9LIST</name>
<evidence type="ECO:0000256" key="4">
    <source>
        <dbReference type="ARBA" id="ARBA00022618"/>
    </source>
</evidence>
<dbReference type="EMBL" id="JAARZC010000003">
    <property type="protein sequence ID" value="MBC2250486.1"/>
    <property type="molecule type" value="Genomic_DNA"/>
</dbReference>
<evidence type="ECO:0000259" key="10">
    <source>
        <dbReference type="SMART" id="SM00470"/>
    </source>
</evidence>
<reference evidence="11 12" key="1">
    <citation type="submission" date="2020-03" db="EMBL/GenBank/DDBJ databases">
        <title>Soil Listeria distribution.</title>
        <authorList>
            <person name="Liao J."/>
            <person name="Wiedmann M."/>
        </authorList>
    </citation>
    <scope>NUCLEOTIDE SEQUENCE [LARGE SCALE GENOMIC DNA]</scope>
    <source>
        <strain evidence="11 12">FSL L7-0123</strain>
    </source>
</reference>
<evidence type="ECO:0000256" key="8">
    <source>
        <dbReference type="HAMAP-Rule" id="MF_02015"/>
    </source>
</evidence>
<evidence type="ECO:0000256" key="5">
    <source>
        <dbReference type="ARBA" id="ARBA00023125"/>
    </source>
</evidence>
<dbReference type="SUPFAM" id="SSF110849">
    <property type="entry name" value="ParB/Sulfiredoxin"/>
    <property type="match status" value="1"/>
</dbReference>
<dbReference type="NCBIfam" id="TIGR00180">
    <property type="entry name" value="parB_part"/>
    <property type="match status" value="1"/>
</dbReference>
<keyword evidence="3 8" id="KW-0963">Cytoplasm</keyword>
<feature type="DNA-binding region" description="H-T-H motif" evidence="8">
    <location>
        <begin position="149"/>
        <end position="168"/>
    </location>
</feature>
<accession>A0A7X0ZDW6</accession>
<evidence type="ECO:0000256" key="6">
    <source>
        <dbReference type="ARBA" id="ARBA00023210"/>
    </source>
</evidence>
<dbReference type="FunFam" id="1.10.10.2830:FF:000001">
    <property type="entry name" value="Chromosome partitioning protein ParB"/>
    <property type="match status" value="1"/>
</dbReference>
<dbReference type="FunFam" id="3.90.1530.30:FF:000001">
    <property type="entry name" value="Chromosome partitioning protein ParB"/>
    <property type="match status" value="1"/>
</dbReference>
<dbReference type="InterPro" id="IPR036086">
    <property type="entry name" value="ParB/Sulfiredoxin_sf"/>
</dbReference>
<gene>
    <name evidence="8 11" type="primary">noc</name>
    <name evidence="11" type="ORF">HCB49_10850</name>
</gene>
<feature type="domain" description="ParB-like N-terminal" evidence="10">
    <location>
        <begin position="33"/>
        <end position="123"/>
    </location>
</feature>
<dbReference type="Proteomes" id="UP000559864">
    <property type="component" value="Unassembled WGS sequence"/>
</dbReference>
<proteinExistence type="inferred from homology"/>
<dbReference type="InterPro" id="IPR004437">
    <property type="entry name" value="ParB/RepB/Spo0J"/>
</dbReference>
<sequence length="290" mass="33385">MPFSRLFGKKDKNQVDDIDNDNKVAEEEVQRVQELPTDKIFPNQFQPRTVFDQDKIDELARTIRIHGVIQPIVVREMEPDSYEIIAGERRFRAVLSLELEKIPAIIQNLDDEEVAAIALIENLQREELTPIEEAKAYRSLLDMQEVTQEALAQRVGKSQSAIANKMRLLKLPETIQEAVLNKQISERHARSLLALETEAQQVALLAEIEENHWNVKQTEARIQEILGVKKPEAPKKPKPKRQAISRDVRIAMNTIKQSVTMVKDNGMDLDFTEEETDDFYQITIQIPKKK</sequence>
<dbReference type="HAMAP" id="MF_02015">
    <property type="entry name" value="ParB_Noc"/>
    <property type="match status" value="1"/>
</dbReference>
<dbReference type="Gene3D" id="3.90.1530.30">
    <property type="match status" value="1"/>
</dbReference>
<dbReference type="CDD" id="cd16393">
    <property type="entry name" value="SPO0J_N"/>
    <property type="match status" value="1"/>
</dbReference>
<dbReference type="GO" id="GO:0003677">
    <property type="term" value="F:DNA binding"/>
    <property type="evidence" value="ECO:0007669"/>
    <property type="project" value="UniProtKB-UniRule"/>
</dbReference>
<dbReference type="GO" id="GO:0009295">
    <property type="term" value="C:nucleoid"/>
    <property type="evidence" value="ECO:0007669"/>
    <property type="project" value="UniProtKB-SubCell"/>
</dbReference>
<dbReference type="GO" id="GO:0005737">
    <property type="term" value="C:cytoplasm"/>
    <property type="evidence" value="ECO:0007669"/>
    <property type="project" value="UniProtKB-UniRule"/>
</dbReference>
<evidence type="ECO:0000313" key="12">
    <source>
        <dbReference type="Proteomes" id="UP000559864"/>
    </source>
</evidence>
<dbReference type="RefSeq" id="WP_185604943.1">
    <property type="nucleotide sequence ID" value="NZ_JAARZC010000003.1"/>
</dbReference>
<dbReference type="InterPro" id="IPR023705">
    <property type="entry name" value="Nucleoid_occlusion_protein"/>
</dbReference>
<evidence type="ECO:0000256" key="2">
    <source>
        <dbReference type="ARBA" id="ARBA00006295"/>
    </source>
</evidence>
<evidence type="ECO:0000256" key="1">
    <source>
        <dbReference type="ARBA" id="ARBA00004453"/>
    </source>
</evidence>
<dbReference type="Gene3D" id="1.10.10.2830">
    <property type="match status" value="1"/>
</dbReference>
<dbReference type="GO" id="GO:0000917">
    <property type="term" value="P:division septum assembly"/>
    <property type="evidence" value="ECO:0007669"/>
    <property type="project" value="UniProtKB-KW"/>
</dbReference>
<dbReference type="SMART" id="SM00470">
    <property type="entry name" value="ParB"/>
    <property type="match status" value="1"/>
</dbReference>
<dbReference type="AlphaFoldDB" id="A0A7X0ZDW6"/>
<dbReference type="GO" id="GO:0005694">
    <property type="term" value="C:chromosome"/>
    <property type="evidence" value="ECO:0007669"/>
    <property type="project" value="TreeGrafter"/>
</dbReference>
<dbReference type="GO" id="GO:0045881">
    <property type="term" value="P:positive regulation of sporulation resulting in formation of a cellular spore"/>
    <property type="evidence" value="ECO:0007669"/>
    <property type="project" value="TreeGrafter"/>
</dbReference>
<dbReference type="GO" id="GO:0007059">
    <property type="term" value="P:chromosome segregation"/>
    <property type="evidence" value="ECO:0007669"/>
    <property type="project" value="TreeGrafter"/>
</dbReference>
<keyword evidence="5 8" id="KW-0238">DNA-binding</keyword>
<comment type="similarity">
    <text evidence="2 8">Belongs to the ParB family.</text>
</comment>
<dbReference type="InterPro" id="IPR050336">
    <property type="entry name" value="Chromosome_partition/occlusion"/>
</dbReference>
<comment type="function">
    <text evidence="8">Effects nucleoid occlusion by binding relatively nonspecifically to DNA and preventing the assembly of the division machinery in the vicinity of the nucleoid, especially under conditions that disturb the cell cycle. It helps to coordinate cell division and chromosome segregation by preventing the formation of the Z ring through the nucleoid, which would cause chromosome breakage.</text>
</comment>
<organism evidence="11 12">
    <name type="scientific">Listeria cossartiae subsp. cayugensis</name>
    <dbReference type="NCBI Taxonomy" id="2713505"/>
    <lineage>
        <taxon>Bacteria</taxon>
        <taxon>Bacillati</taxon>
        <taxon>Bacillota</taxon>
        <taxon>Bacilli</taxon>
        <taxon>Bacillales</taxon>
        <taxon>Listeriaceae</taxon>
        <taxon>Listeria</taxon>
        <taxon>Listeria cossartiae</taxon>
    </lineage>
</organism>
<keyword evidence="4 8" id="KW-0132">Cell division</keyword>
<dbReference type="InterPro" id="IPR041468">
    <property type="entry name" value="HTH_ParB/Spo0J"/>
</dbReference>
<dbReference type="PANTHER" id="PTHR33375:SF8">
    <property type="entry name" value="NUCLEOID OCCLUSION PROTEIN"/>
    <property type="match status" value="1"/>
</dbReference>
<protein>
    <recommendedName>
        <fullName evidence="8">Nucleoid occlusion protein</fullName>
        <shortName evidence="8">Noc</shortName>
    </recommendedName>
</protein>